<keyword evidence="2" id="KW-1185">Reference proteome</keyword>
<dbReference type="RefSeq" id="WP_243492107.1">
    <property type="nucleotide sequence ID" value="NZ_CP063361.1"/>
</dbReference>
<dbReference type="Proteomes" id="UP000831532">
    <property type="component" value="Chromosome"/>
</dbReference>
<organism evidence="1 2">
    <name type="scientific">Massilia violaceinigra</name>
    <dbReference type="NCBI Taxonomy" id="2045208"/>
    <lineage>
        <taxon>Bacteria</taxon>
        <taxon>Pseudomonadati</taxon>
        <taxon>Pseudomonadota</taxon>
        <taxon>Betaproteobacteria</taxon>
        <taxon>Burkholderiales</taxon>
        <taxon>Oxalobacteraceae</taxon>
        <taxon>Telluria group</taxon>
        <taxon>Massilia</taxon>
    </lineage>
</organism>
<reference evidence="1 2" key="1">
    <citation type="submission" date="2020-10" db="EMBL/GenBank/DDBJ databases">
        <title>Genome analysis of Massilia species.</title>
        <authorList>
            <person name="Jung D.-H."/>
        </authorList>
    </citation>
    <scope>NUCLEOTIDE SEQUENCE [LARGE SCALE GENOMIC DNA]</scope>
    <source>
        <strain evidence="2">sipir</strain>
    </source>
</reference>
<proteinExistence type="predicted"/>
<accession>A0ABY4AB54</accession>
<gene>
    <name evidence="1" type="ORF">INH39_03960</name>
</gene>
<dbReference type="EMBL" id="CP063361">
    <property type="protein sequence ID" value="UOD30899.1"/>
    <property type="molecule type" value="Genomic_DNA"/>
</dbReference>
<name>A0ABY4AB54_9BURK</name>
<evidence type="ECO:0000313" key="2">
    <source>
        <dbReference type="Proteomes" id="UP000831532"/>
    </source>
</evidence>
<evidence type="ECO:0000313" key="1">
    <source>
        <dbReference type="EMBL" id="UOD30899.1"/>
    </source>
</evidence>
<sequence>MKNLLLAENIGIKLFPVPRPTSDTKFLFESSVSLVACGKILTEGDGTVRSLLSESIGSDPWFTDNSDFFRFQHSGELHSLILKVPPENALLNSSLPQPQDGYFSVRLTSEEKVFTVPPQIYRNFDPVRRTLHCFTRTTASETVYRIASNLSLVFDDSNVLSGWIFYQPLENITDSYLGTKDTDAVDDATYKVFSDYYRIFSDNELETYDDDLEVLVAKLLSEISSERISRIAGPTRRRLMEEALRDLQDYWGPQDA</sequence>
<protein>
    <submittedName>
        <fullName evidence="1">Uncharacterized protein</fullName>
    </submittedName>
</protein>